<comment type="caution">
    <text evidence="2">The sequence shown here is derived from an EMBL/GenBank/DDBJ whole genome shotgun (WGS) entry which is preliminary data.</text>
</comment>
<dbReference type="SUPFAM" id="SSF55729">
    <property type="entry name" value="Acyl-CoA N-acyltransferases (Nat)"/>
    <property type="match status" value="1"/>
</dbReference>
<dbReference type="Gene3D" id="3.40.630.30">
    <property type="match status" value="1"/>
</dbReference>
<reference evidence="2 3" key="1">
    <citation type="journal article" date="2015" name="Nature">
        <title>rRNA introns, odd ribosomes, and small enigmatic genomes across a large radiation of phyla.</title>
        <authorList>
            <person name="Brown C.T."/>
            <person name="Hug L.A."/>
            <person name="Thomas B.C."/>
            <person name="Sharon I."/>
            <person name="Castelle C.J."/>
            <person name="Singh A."/>
            <person name="Wilkins M.J."/>
            <person name="Williams K.H."/>
            <person name="Banfield J.F."/>
        </authorList>
    </citation>
    <scope>NUCLEOTIDE SEQUENCE [LARGE SCALE GENOMIC DNA]</scope>
</reference>
<dbReference type="InterPro" id="IPR000182">
    <property type="entry name" value="GNAT_dom"/>
</dbReference>
<evidence type="ECO:0000313" key="3">
    <source>
        <dbReference type="Proteomes" id="UP000034273"/>
    </source>
</evidence>
<evidence type="ECO:0000259" key="1">
    <source>
        <dbReference type="PROSITE" id="PS51186"/>
    </source>
</evidence>
<proteinExistence type="predicted"/>
<name>A0A0G1WVQ7_9BACT</name>
<dbReference type="PATRIC" id="fig|1618671.3.peg.918"/>
<feature type="domain" description="N-acetyltransferase" evidence="1">
    <location>
        <begin position="5"/>
        <end position="152"/>
    </location>
</feature>
<organism evidence="2 3">
    <name type="scientific">Candidatus Kaiserbacteria bacterium GW2011_GWA2_52_12</name>
    <dbReference type="NCBI Taxonomy" id="1618671"/>
    <lineage>
        <taxon>Bacteria</taxon>
        <taxon>Candidatus Kaiseribacteriota</taxon>
    </lineage>
</organism>
<dbReference type="Pfam" id="PF00583">
    <property type="entry name" value="Acetyltransf_1"/>
    <property type="match status" value="1"/>
</dbReference>
<dbReference type="STRING" id="1618671.UY67_C0031G0022"/>
<dbReference type="GO" id="GO:0016747">
    <property type="term" value="F:acyltransferase activity, transferring groups other than amino-acyl groups"/>
    <property type="evidence" value="ECO:0007669"/>
    <property type="project" value="InterPro"/>
</dbReference>
<dbReference type="InterPro" id="IPR016181">
    <property type="entry name" value="Acyl_CoA_acyltransferase"/>
</dbReference>
<keyword evidence="2" id="KW-0808">Transferase</keyword>
<dbReference type="PROSITE" id="PS51186">
    <property type="entry name" value="GNAT"/>
    <property type="match status" value="1"/>
</dbReference>
<gene>
    <name evidence="2" type="ORF">UY67_C0031G0022</name>
</gene>
<dbReference type="AlphaFoldDB" id="A0A0G1WVQ7"/>
<dbReference type="CDD" id="cd04301">
    <property type="entry name" value="NAT_SF"/>
    <property type="match status" value="1"/>
</dbReference>
<accession>A0A0G1WVQ7</accession>
<protein>
    <submittedName>
        <fullName evidence="2">GCN5-related N-acetyltransferase</fullName>
    </submittedName>
</protein>
<dbReference type="Proteomes" id="UP000034273">
    <property type="component" value="Unassembled WGS sequence"/>
</dbReference>
<evidence type="ECO:0000313" key="2">
    <source>
        <dbReference type="EMBL" id="KKW22973.1"/>
    </source>
</evidence>
<sequence length="152" mass="18043">MPHEAKLRPYDHAADKEVIMELWLRAWQATLPRINFIERLEWFRWYWEVKLVPKTSIIVAEIDKIIVGFFTLDLATGYLDQLVVAPEQWGKDVAEQLLNEAKRLSPSGIELRVNSDNPRAARFYEKQNFKKVDELPNPDRPTEFTYVMQWRP</sequence>
<dbReference type="EMBL" id="LCQW01000031">
    <property type="protein sequence ID" value="KKW22973.1"/>
    <property type="molecule type" value="Genomic_DNA"/>
</dbReference>